<gene>
    <name evidence="2" type="ORF">J4N46_00795</name>
</gene>
<evidence type="ECO:0000313" key="2">
    <source>
        <dbReference type="EMBL" id="MBO1883008.1"/>
    </source>
</evidence>
<comment type="caution">
    <text evidence="2">The sequence shown here is derived from an EMBL/GenBank/DDBJ whole genome shotgun (WGS) entry which is preliminary data.</text>
</comment>
<organism evidence="2 3">
    <name type="scientific">Capnocytophaga bilenii</name>
    <dbReference type="NCBI Taxonomy" id="2819369"/>
    <lineage>
        <taxon>Bacteria</taxon>
        <taxon>Pseudomonadati</taxon>
        <taxon>Bacteroidota</taxon>
        <taxon>Flavobacteriia</taxon>
        <taxon>Flavobacteriales</taxon>
        <taxon>Flavobacteriaceae</taxon>
        <taxon>Capnocytophaga</taxon>
    </lineage>
</organism>
<keyword evidence="3" id="KW-1185">Reference proteome</keyword>
<keyword evidence="1" id="KW-0472">Membrane</keyword>
<evidence type="ECO:0000313" key="3">
    <source>
        <dbReference type="Proteomes" id="UP000681610"/>
    </source>
</evidence>
<keyword evidence="1" id="KW-0812">Transmembrane</keyword>
<name>A0ABS3PVH9_9FLAO</name>
<keyword evidence="1" id="KW-1133">Transmembrane helix</keyword>
<protein>
    <submittedName>
        <fullName evidence="2">Uncharacterized protein</fullName>
    </submittedName>
</protein>
<dbReference type="EMBL" id="JAGDYP010000001">
    <property type="protein sequence ID" value="MBO1883008.1"/>
    <property type="molecule type" value="Genomic_DNA"/>
</dbReference>
<dbReference type="Proteomes" id="UP000681610">
    <property type="component" value="Unassembled WGS sequence"/>
</dbReference>
<feature type="transmembrane region" description="Helical" evidence="1">
    <location>
        <begin position="6"/>
        <end position="22"/>
    </location>
</feature>
<accession>A0ABS3PVH9</accession>
<sequence>MLYVLTSVLIISVLMVLVFHLIRKKYRIFYYEFYISASLFDVIVETENEVNKKAIYHFFSRKPYFCDKKNISIIRQADKLFYLYIRFYDEEKMILFREEIEKYKEIFPFWVVFPNNFYGAPRWNQGYQEQYRDVFLKYWKTLSNKEQEEYMNKYNCPTEWCEWLGDYKKSLLN</sequence>
<reference evidence="2 3" key="1">
    <citation type="submission" date="2021-03" db="EMBL/GenBank/DDBJ databases">
        <title>Isolation and description of Capnocytophaga bilenii sp. nov., a novel Capnocytophaga species, isolated from a gingivitis subject.</title>
        <authorList>
            <person name="Antezack A."/>
            <person name="Monnet-Corti V."/>
            <person name="La Scola B."/>
        </authorList>
    </citation>
    <scope>NUCLEOTIDE SEQUENCE [LARGE SCALE GENOMIC DNA]</scope>
    <source>
        <strain evidence="2 3">Marseille-Q4570</strain>
    </source>
</reference>
<proteinExistence type="predicted"/>
<evidence type="ECO:0000256" key="1">
    <source>
        <dbReference type="SAM" id="Phobius"/>
    </source>
</evidence>